<dbReference type="EMBL" id="CP013118">
    <property type="protein sequence ID" value="ALO14211.1"/>
    <property type="molecule type" value="Genomic_DNA"/>
</dbReference>
<dbReference type="OrthoDB" id="9807923at2"/>
<reference evidence="2 3" key="1">
    <citation type="submission" date="2015-11" db="EMBL/GenBank/DDBJ databases">
        <title>Description and complete genome sequence of a novel strain predominating in hypersaline microbial mats and representing a new family of the Bacteriodetes phylum.</title>
        <authorList>
            <person name="Spring S."/>
            <person name="Bunk B."/>
            <person name="Sproer C."/>
            <person name="Klenk H.-P."/>
        </authorList>
    </citation>
    <scope>NUCLEOTIDE SEQUENCE [LARGE SCALE GENOMIC DNA]</scope>
    <source>
        <strain evidence="2 3">L21-Spi-D4</strain>
    </source>
</reference>
<name>A0A0S2HVZ3_9BACT</name>
<evidence type="ECO:0000313" key="3">
    <source>
        <dbReference type="Proteomes" id="UP000064893"/>
    </source>
</evidence>
<dbReference type="SUPFAM" id="SSF55136">
    <property type="entry name" value="Probable bacterial effector-binding domain"/>
    <property type="match status" value="1"/>
</dbReference>
<organism evidence="2 3">
    <name type="scientific">Salinivirga cyanobacteriivorans</name>
    <dbReference type="NCBI Taxonomy" id="1307839"/>
    <lineage>
        <taxon>Bacteria</taxon>
        <taxon>Pseudomonadati</taxon>
        <taxon>Bacteroidota</taxon>
        <taxon>Bacteroidia</taxon>
        <taxon>Bacteroidales</taxon>
        <taxon>Salinivirgaceae</taxon>
        <taxon>Salinivirga</taxon>
    </lineage>
</organism>
<feature type="transmembrane region" description="Helical" evidence="1">
    <location>
        <begin position="7"/>
        <end position="26"/>
    </location>
</feature>
<dbReference type="Proteomes" id="UP000064893">
    <property type="component" value="Chromosome"/>
</dbReference>
<keyword evidence="3" id="KW-1185">Reference proteome</keyword>
<dbReference type="RefSeq" id="WP_057951784.1">
    <property type="nucleotide sequence ID" value="NZ_CP013118.1"/>
</dbReference>
<dbReference type="AlphaFoldDB" id="A0A0S2HVZ3"/>
<accession>A0A0S2HVZ3</accession>
<evidence type="ECO:0000313" key="2">
    <source>
        <dbReference type="EMBL" id="ALO14211.1"/>
    </source>
</evidence>
<dbReference type="Gene3D" id="3.20.80.10">
    <property type="entry name" value="Regulatory factor, effector binding domain"/>
    <property type="match status" value="1"/>
</dbReference>
<dbReference type="KEGG" id="blq:L21SP5_00535"/>
<sequence>MKKLLKTLLWILGIIIAIILIGGVFMPAKTELAVSKVIKANLYPTFRQMNCLRANANWSPWQNVKNISYSGPECGAGATMTWDDDMDGGKQVITDSKPFEMIKTTLDFGDQGKAKAAILFDKKDEGVEVTWNFSSEAAYPLGRWMSVLFIKPMIKKSYKKGLNNLDSVLNHMAEERYKIKYEEVKPQPLLSLTGSADMGNMPKVMPKLFMKLGTYMGENQIQPLGSPVTIWKSWSDSLNEMTVGFPVNEDVEGKGDIEVIQSYGGKALSIIHKGAYADQHKTWQLLMDNINSTLTHLLF</sequence>
<protein>
    <submittedName>
        <fullName evidence="2">Transcriptional regulator, effector-binding domain/component</fullName>
    </submittedName>
</protein>
<keyword evidence="1" id="KW-0472">Membrane</keyword>
<keyword evidence="1" id="KW-1133">Transmembrane helix</keyword>
<proteinExistence type="predicted"/>
<dbReference type="InterPro" id="IPR011256">
    <property type="entry name" value="Reg_factor_effector_dom_sf"/>
</dbReference>
<gene>
    <name evidence="2" type="ORF">L21SP5_00535</name>
</gene>
<dbReference type="SUPFAM" id="SSF55961">
    <property type="entry name" value="Bet v1-like"/>
    <property type="match status" value="1"/>
</dbReference>
<evidence type="ECO:0000256" key="1">
    <source>
        <dbReference type="SAM" id="Phobius"/>
    </source>
</evidence>
<dbReference type="STRING" id="1307839.L21SP5_00535"/>
<keyword evidence="1" id="KW-0812">Transmembrane</keyword>